<evidence type="ECO:0000313" key="3">
    <source>
        <dbReference type="Proteomes" id="UP000053605"/>
    </source>
</evidence>
<gene>
    <name evidence="2" type="ORF">N306_11366</name>
</gene>
<dbReference type="Pfam" id="PF02093">
    <property type="entry name" value="Gag_p30"/>
    <property type="match status" value="1"/>
</dbReference>
<feature type="non-terminal residue" evidence="2">
    <location>
        <position position="153"/>
    </location>
</feature>
<dbReference type="Gene3D" id="1.10.375.10">
    <property type="entry name" value="Human Immunodeficiency Virus Type 1 Capsid Protein"/>
    <property type="match status" value="1"/>
</dbReference>
<dbReference type="InterPro" id="IPR008919">
    <property type="entry name" value="Retrov_capsid_N"/>
</dbReference>
<name>A0A091XSS3_OPIHO</name>
<dbReference type="PhylomeDB" id="A0A091XSS3"/>
<feature type="non-terminal residue" evidence="2">
    <location>
        <position position="1"/>
    </location>
</feature>
<dbReference type="PANTHER" id="PTHR33166">
    <property type="entry name" value="GAG_P30 DOMAIN-CONTAINING PROTEIN"/>
    <property type="match status" value="1"/>
</dbReference>
<dbReference type="GO" id="GO:0019068">
    <property type="term" value="P:virion assembly"/>
    <property type="evidence" value="ECO:0007669"/>
    <property type="project" value="InterPro"/>
</dbReference>
<evidence type="ECO:0000313" key="2">
    <source>
        <dbReference type="EMBL" id="KFR15991.1"/>
    </source>
</evidence>
<organism evidence="2 3">
    <name type="scientific">Opisthocomus hoazin</name>
    <name type="common">Hoatzin</name>
    <name type="synonym">Phasianus hoazin</name>
    <dbReference type="NCBI Taxonomy" id="30419"/>
    <lineage>
        <taxon>Eukaryota</taxon>
        <taxon>Metazoa</taxon>
        <taxon>Chordata</taxon>
        <taxon>Craniata</taxon>
        <taxon>Vertebrata</taxon>
        <taxon>Euteleostomi</taxon>
        <taxon>Archelosauria</taxon>
        <taxon>Archosauria</taxon>
        <taxon>Dinosauria</taxon>
        <taxon>Saurischia</taxon>
        <taxon>Theropoda</taxon>
        <taxon>Coelurosauria</taxon>
        <taxon>Aves</taxon>
        <taxon>Neognathae</taxon>
        <taxon>Neoaves</taxon>
        <taxon>Opisthocomiformes</taxon>
        <taxon>Opisthocomidae</taxon>
        <taxon>Opisthocomus</taxon>
    </lineage>
</organism>
<feature type="domain" description="Core shell protein Gag P30" evidence="1">
    <location>
        <begin position="19"/>
        <end position="153"/>
    </location>
</feature>
<dbReference type="AlphaFoldDB" id="A0A091XSS3"/>
<evidence type="ECO:0000259" key="1">
    <source>
        <dbReference type="Pfam" id="PF02093"/>
    </source>
</evidence>
<keyword evidence="3" id="KW-1185">Reference proteome</keyword>
<dbReference type="Proteomes" id="UP000053605">
    <property type="component" value="Unassembled WGS sequence"/>
</dbReference>
<reference evidence="2 3" key="1">
    <citation type="submission" date="2014-04" db="EMBL/GenBank/DDBJ databases">
        <title>Genome evolution of avian class.</title>
        <authorList>
            <person name="Zhang G."/>
            <person name="Li C."/>
        </authorList>
    </citation>
    <scope>NUCLEOTIDE SEQUENCE [LARGE SCALE GENOMIC DNA]</scope>
    <source>
        <strain evidence="2">BGI_N306</strain>
    </source>
</reference>
<dbReference type="InterPro" id="IPR050462">
    <property type="entry name" value="Retroviral_Gag-Pol_poly"/>
</dbReference>
<accession>A0A091XSS3</accession>
<sequence>QAMGPRAPTLTRIPFQTEDIDKWRETVKEYREEPIGVARKFEWIVKNLDPDWKDVDLMLEAMTETEKGMVLKTARDHVRAQISAGALQGTEEQHVPLRDPGWDPNDQTQYRLVQQYCIWIQYGLEHGIPKAVNWSALYEAKQGQTEIPTEFLD</sequence>
<protein>
    <recommendedName>
        <fullName evidence="1">Core shell protein Gag P30 domain-containing protein</fullName>
    </recommendedName>
</protein>
<dbReference type="EMBL" id="KK735815">
    <property type="protein sequence ID" value="KFR15991.1"/>
    <property type="molecule type" value="Genomic_DNA"/>
</dbReference>
<dbReference type="InterPro" id="IPR003036">
    <property type="entry name" value="Gag_P30"/>
</dbReference>
<proteinExistence type="predicted"/>
<dbReference type="SUPFAM" id="SSF47943">
    <property type="entry name" value="Retrovirus capsid protein, N-terminal core domain"/>
    <property type="match status" value="1"/>
</dbReference>
<dbReference type="STRING" id="30419.A0A091XSS3"/>